<comment type="catalytic activity">
    <reaction evidence="5">
        <text>glucuronate acceptor + UDP-alpha-D-glucuronate = acceptor beta-D-glucuronoside + UDP + H(+)</text>
        <dbReference type="Rhea" id="RHEA:21032"/>
        <dbReference type="ChEBI" id="CHEBI:15378"/>
        <dbReference type="ChEBI" id="CHEBI:58052"/>
        <dbReference type="ChEBI" id="CHEBI:58223"/>
        <dbReference type="ChEBI" id="CHEBI:132367"/>
        <dbReference type="ChEBI" id="CHEBI:132368"/>
        <dbReference type="EC" id="2.4.1.17"/>
    </reaction>
</comment>
<keyword evidence="5" id="KW-0812">Transmembrane</keyword>
<comment type="similarity">
    <text evidence="1 4">Belongs to the UDP-glycosyltransferase family.</text>
</comment>
<evidence type="ECO:0000256" key="3">
    <source>
        <dbReference type="ARBA" id="ARBA00022679"/>
    </source>
</evidence>
<organism evidence="6 7">
    <name type="scientific">Nesidiocoris tenuis</name>
    <dbReference type="NCBI Taxonomy" id="355587"/>
    <lineage>
        <taxon>Eukaryota</taxon>
        <taxon>Metazoa</taxon>
        <taxon>Ecdysozoa</taxon>
        <taxon>Arthropoda</taxon>
        <taxon>Hexapoda</taxon>
        <taxon>Insecta</taxon>
        <taxon>Pterygota</taxon>
        <taxon>Neoptera</taxon>
        <taxon>Paraneoptera</taxon>
        <taxon>Hemiptera</taxon>
        <taxon>Heteroptera</taxon>
        <taxon>Panheteroptera</taxon>
        <taxon>Cimicomorpha</taxon>
        <taxon>Miridae</taxon>
        <taxon>Dicyphina</taxon>
        <taxon>Nesidiocoris</taxon>
    </lineage>
</organism>
<keyword evidence="2 4" id="KW-0328">Glycosyltransferase</keyword>
<dbReference type="InterPro" id="IPR035595">
    <property type="entry name" value="UDP_glycos_trans_CS"/>
</dbReference>
<feature type="transmembrane region" description="Helical" evidence="5">
    <location>
        <begin position="479"/>
        <end position="499"/>
    </location>
</feature>
<dbReference type="PANTHER" id="PTHR48043:SF159">
    <property type="entry name" value="EG:EG0003.4 PROTEIN-RELATED"/>
    <property type="match status" value="1"/>
</dbReference>
<dbReference type="InterPro" id="IPR050271">
    <property type="entry name" value="UDP-glycosyltransferase"/>
</dbReference>
<dbReference type="EC" id="2.4.1.17" evidence="5"/>
<sequence>MISLSYLIISFSCVCLQARGSRILVFSPMPWRSHNFIYYNMIKALAAKGHEIDFLTAVPLKNPPSNVRNLYIQDRLEEMLRNDQKSESVTTAGEIGLELHFSTMVLKYVESVFENEPEVKKLMSTNDTYDMVMSEFSLWQQANAIWLHRFNAIGVDVQALPTAFGLELAGLPVNPSFMANFGNRFSDRMTLVERLQNTFNIAAITAINYLTILGNERIVSKHVDYPGCEDRPPLSTLSSKHMALVLVNSHPAAGFPYPKAPHVKEIGGMTVDDKYARLPAELQTFLDEAVDGAVYFSLGSNVDLDRLLKDDQRDWFLSIFKNLKQRVLLKWQGNNMPEIDHPRVKISKWFPQQGILAHPNTKLFISHGGLQSTLEAVNYAVPMVGLPIFADQPRNILSITIAGCGVSIDIGNFTQHSLTWAIEEVLNNKSYKEAMIRRSAMFRDKITDPTTEAVYWIEYVLKHGNVLQPTSARMSFIQLYLLDVLFVLILSFSVLFFVLRYSLKKLVGLVVARNGQRKYTKVD</sequence>
<dbReference type="PROSITE" id="PS00375">
    <property type="entry name" value="UDPGT"/>
    <property type="match status" value="1"/>
</dbReference>
<keyword evidence="5" id="KW-0732">Signal</keyword>
<dbReference type="EMBL" id="AP028914">
    <property type="protein sequence ID" value="BES95128.1"/>
    <property type="molecule type" value="Genomic_DNA"/>
</dbReference>
<proteinExistence type="inferred from homology"/>
<dbReference type="Proteomes" id="UP001307889">
    <property type="component" value="Chromosome 6"/>
</dbReference>
<dbReference type="Gene3D" id="3.40.50.2000">
    <property type="entry name" value="Glycogen Phosphorylase B"/>
    <property type="match status" value="1"/>
</dbReference>
<keyword evidence="3 4" id="KW-0808">Transferase</keyword>
<keyword evidence="7" id="KW-1185">Reference proteome</keyword>
<evidence type="ECO:0000313" key="6">
    <source>
        <dbReference type="EMBL" id="BES95128.1"/>
    </source>
</evidence>
<evidence type="ECO:0000313" key="7">
    <source>
        <dbReference type="Proteomes" id="UP001307889"/>
    </source>
</evidence>
<evidence type="ECO:0000256" key="5">
    <source>
        <dbReference type="RuleBase" id="RU362059"/>
    </source>
</evidence>
<protein>
    <recommendedName>
        <fullName evidence="5">UDP-glucuronosyltransferase</fullName>
        <ecNumber evidence="5">2.4.1.17</ecNumber>
    </recommendedName>
</protein>
<name>A0ABN7ASD8_9HEMI</name>
<evidence type="ECO:0000256" key="1">
    <source>
        <dbReference type="ARBA" id="ARBA00009995"/>
    </source>
</evidence>
<reference evidence="6 7" key="1">
    <citation type="submission" date="2023-09" db="EMBL/GenBank/DDBJ databases">
        <title>Nesidiocoris tenuis whole genome shotgun sequence.</title>
        <authorList>
            <person name="Shibata T."/>
            <person name="Shimoda M."/>
            <person name="Kobayashi T."/>
            <person name="Uehara T."/>
        </authorList>
    </citation>
    <scope>NUCLEOTIDE SEQUENCE [LARGE SCALE GENOMIC DNA]</scope>
    <source>
        <strain evidence="6 7">Japan</strain>
    </source>
</reference>
<comment type="subcellular location">
    <subcellularLocation>
        <location evidence="5">Membrane</location>
        <topology evidence="5">Single-pass membrane protein</topology>
    </subcellularLocation>
</comment>
<dbReference type="PANTHER" id="PTHR48043">
    <property type="entry name" value="EG:EG0003.4 PROTEIN-RELATED"/>
    <property type="match status" value="1"/>
</dbReference>
<dbReference type="CDD" id="cd03784">
    <property type="entry name" value="GT1_Gtf-like"/>
    <property type="match status" value="1"/>
</dbReference>
<evidence type="ECO:0000256" key="4">
    <source>
        <dbReference type="RuleBase" id="RU003718"/>
    </source>
</evidence>
<feature type="chain" id="PRO_5044959808" description="UDP-glucuronosyltransferase" evidence="5">
    <location>
        <begin position="21"/>
        <end position="523"/>
    </location>
</feature>
<accession>A0ABN7ASD8</accession>
<dbReference type="Pfam" id="PF00201">
    <property type="entry name" value="UDPGT"/>
    <property type="match status" value="1"/>
</dbReference>
<dbReference type="InterPro" id="IPR002213">
    <property type="entry name" value="UDP_glucos_trans"/>
</dbReference>
<gene>
    <name evidence="6" type="ORF">NTJ_07937</name>
</gene>
<keyword evidence="5" id="KW-0472">Membrane</keyword>
<feature type="signal peptide" evidence="5">
    <location>
        <begin position="1"/>
        <end position="20"/>
    </location>
</feature>
<dbReference type="SUPFAM" id="SSF53756">
    <property type="entry name" value="UDP-Glycosyltransferase/glycogen phosphorylase"/>
    <property type="match status" value="1"/>
</dbReference>
<evidence type="ECO:0000256" key="2">
    <source>
        <dbReference type="ARBA" id="ARBA00022676"/>
    </source>
</evidence>
<keyword evidence="5" id="KW-1133">Transmembrane helix</keyword>